<dbReference type="InterPro" id="IPR037364">
    <property type="entry name" value="Sec23"/>
</dbReference>
<keyword evidence="3" id="KW-1185">Reference proteome</keyword>
<organism evidence="2 3">
    <name type="scientific">Helianthus annuus</name>
    <name type="common">Common sunflower</name>
    <dbReference type="NCBI Taxonomy" id="4232"/>
    <lineage>
        <taxon>Eukaryota</taxon>
        <taxon>Viridiplantae</taxon>
        <taxon>Streptophyta</taxon>
        <taxon>Embryophyta</taxon>
        <taxon>Tracheophyta</taxon>
        <taxon>Spermatophyta</taxon>
        <taxon>Magnoliopsida</taxon>
        <taxon>eudicotyledons</taxon>
        <taxon>Gunneridae</taxon>
        <taxon>Pentapetalae</taxon>
        <taxon>asterids</taxon>
        <taxon>campanulids</taxon>
        <taxon>Asterales</taxon>
        <taxon>Asteraceae</taxon>
        <taxon>Asteroideae</taxon>
        <taxon>Heliantheae alliance</taxon>
        <taxon>Heliantheae</taxon>
        <taxon>Helianthus</taxon>
    </lineage>
</organism>
<dbReference type="SUPFAM" id="SSF53300">
    <property type="entry name" value="vWA-like"/>
    <property type="match status" value="1"/>
</dbReference>
<evidence type="ECO:0000256" key="1">
    <source>
        <dbReference type="RuleBase" id="RU365030"/>
    </source>
</evidence>
<keyword evidence="1" id="KW-0931">ER-Golgi transport</keyword>
<reference evidence="2" key="1">
    <citation type="journal article" date="2017" name="Nature">
        <title>The sunflower genome provides insights into oil metabolism, flowering and Asterid evolution.</title>
        <authorList>
            <person name="Badouin H."/>
            <person name="Gouzy J."/>
            <person name="Grassa C.J."/>
            <person name="Murat F."/>
            <person name="Staton S.E."/>
            <person name="Cottret L."/>
            <person name="Lelandais-Briere C."/>
            <person name="Owens G.L."/>
            <person name="Carrere S."/>
            <person name="Mayjonade B."/>
            <person name="Legrand L."/>
            <person name="Gill N."/>
            <person name="Kane N.C."/>
            <person name="Bowers J.E."/>
            <person name="Hubner S."/>
            <person name="Bellec A."/>
            <person name="Berard A."/>
            <person name="Berges H."/>
            <person name="Blanchet N."/>
            <person name="Boniface M.C."/>
            <person name="Brunel D."/>
            <person name="Catrice O."/>
            <person name="Chaidir N."/>
            <person name="Claudel C."/>
            <person name="Donnadieu C."/>
            <person name="Faraut T."/>
            <person name="Fievet G."/>
            <person name="Helmstetter N."/>
            <person name="King M."/>
            <person name="Knapp S.J."/>
            <person name="Lai Z."/>
            <person name="Le Paslier M.C."/>
            <person name="Lippi Y."/>
            <person name="Lorenzon L."/>
            <person name="Mandel J.R."/>
            <person name="Marage G."/>
            <person name="Marchand G."/>
            <person name="Marquand E."/>
            <person name="Bret-Mestries E."/>
            <person name="Morien E."/>
            <person name="Nambeesan S."/>
            <person name="Nguyen T."/>
            <person name="Pegot-Espagnet P."/>
            <person name="Pouilly N."/>
            <person name="Raftis F."/>
            <person name="Sallet E."/>
            <person name="Schiex T."/>
            <person name="Thomas J."/>
            <person name="Vandecasteele C."/>
            <person name="Vares D."/>
            <person name="Vear F."/>
            <person name="Vautrin S."/>
            <person name="Crespi M."/>
            <person name="Mangin B."/>
            <person name="Burke J.M."/>
            <person name="Salse J."/>
            <person name="Munos S."/>
            <person name="Vincourt P."/>
            <person name="Rieseberg L.H."/>
            <person name="Langlade N.B."/>
        </authorList>
    </citation>
    <scope>NUCLEOTIDE SEQUENCE</scope>
    <source>
        <tissue evidence="2">Leaves</tissue>
    </source>
</reference>
<dbReference type="GO" id="GO:0046872">
    <property type="term" value="F:metal ion binding"/>
    <property type="evidence" value="ECO:0007669"/>
    <property type="project" value="UniProtKB-KW"/>
</dbReference>
<comment type="caution">
    <text evidence="2">The sequence shown here is derived from an EMBL/GenBank/DDBJ whole genome shotgun (WGS) entry which is preliminary data.</text>
</comment>
<dbReference type="GO" id="GO:0015031">
    <property type="term" value="P:protein transport"/>
    <property type="evidence" value="ECO:0007669"/>
    <property type="project" value="UniProtKB-KW"/>
</dbReference>
<evidence type="ECO:0000313" key="3">
    <source>
        <dbReference type="Proteomes" id="UP000215914"/>
    </source>
</evidence>
<reference evidence="2" key="2">
    <citation type="submission" date="2020-06" db="EMBL/GenBank/DDBJ databases">
        <title>Helianthus annuus Genome sequencing and assembly Release 2.</title>
        <authorList>
            <person name="Gouzy J."/>
            <person name="Langlade N."/>
            <person name="Munos S."/>
        </authorList>
    </citation>
    <scope>NUCLEOTIDE SEQUENCE</scope>
    <source>
        <tissue evidence="2">Leaves</tissue>
    </source>
</reference>
<accession>A0A9K3HGN3</accession>
<dbReference type="GO" id="GO:0005789">
    <property type="term" value="C:endoplasmic reticulum membrane"/>
    <property type="evidence" value="ECO:0007669"/>
    <property type="project" value="UniProtKB-SubCell"/>
</dbReference>
<dbReference type="AlphaFoldDB" id="A0A9K3HGN3"/>
<dbReference type="EMBL" id="MNCJ02000327">
    <property type="protein sequence ID" value="KAF5777925.1"/>
    <property type="molecule type" value="Genomic_DNA"/>
</dbReference>
<dbReference type="Gene3D" id="3.40.50.410">
    <property type="entry name" value="von Willebrand factor, type A domain"/>
    <property type="match status" value="1"/>
</dbReference>
<keyword evidence="1" id="KW-0963">Cytoplasm</keyword>
<comment type="similarity">
    <text evidence="1">Belongs to the SEC23/SEC24 family. SEC23 subfamily.</text>
</comment>
<keyword evidence="1" id="KW-0479">Metal-binding</keyword>
<sequence>MDTCVIEEEIGFLRSGLSRVIGEIGGECFVGLITFGRYVCVHELGFFGRKNKVYVFNGGKEISKDQILEQMGFFLKKPRPATGVVAGVKRWAFA</sequence>
<evidence type="ECO:0000313" key="2">
    <source>
        <dbReference type="EMBL" id="KAF5777925.1"/>
    </source>
</evidence>
<keyword evidence="1" id="KW-0653">Protein transport</keyword>
<keyword evidence="1" id="KW-0813">Transport</keyword>
<name>A0A9K3HGN3_HELAN</name>
<proteinExistence type="inferred from homology"/>
<dbReference type="GO" id="GO:0012507">
    <property type="term" value="C:ER to Golgi transport vesicle membrane"/>
    <property type="evidence" value="ECO:0007669"/>
    <property type="project" value="UniProtKB-SubCell"/>
</dbReference>
<dbReference type="PANTHER" id="PTHR11141:SF2">
    <property type="entry name" value="PROTEIN TRANSPORT PROTEIN SEC23 C"/>
    <property type="match status" value="1"/>
</dbReference>
<gene>
    <name evidence="2" type="ORF">HanXRQr2_Chr12g0541461</name>
</gene>
<keyword evidence="1" id="KW-0472">Membrane</keyword>
<comment type="function">
    <text evidence="1">Component of the coat protein complex II (COPII) which promotes the formation of transport vesicles from the endoplasmic reticulum (ER). The coat has two main functions, the physical deformation of the endoplasmic reticulum membrane into vesicles and the selection of cargo molecules.</text>
</comment>
<keyword evidence="1" id="KW-0256">Endoplasmic reticulum</keyword>
<dbReference type="GO" id="GO:0016192">
    <property type="term" value="P:vesicle-mediated transport"/>
    <property type="evidence" value="ECO:0007669"/>
    <property type="project" value="UniProtKB-KW"/>
</dbReference>
<dbReference type="Proteomes" id="UP000215914">
    <property type="component" value="Unassembled WGS sequence"/>
</dbReference>
<dbReference type="InterPro" id="IPR036465">
    <property type="entry name" value="vWFA_dom_sf"/>
</dbReference>
<protein>
    <recommendedName>
        <fullName evidence="1">Protein transport protein SEC23</fullName>
    </recommendedName>
</protein>
<comment type="subcellular location">
    <subcellularLocation>
        <location evidence="1">Cytoplasmic vesicle</location>
        <location evidence="1">COPII-coated vesicle membrane</location>
        <topology evidence="1">Peripheral membrane protein</topology>
        <orientation evidence="1">Cytoplasmic side</orientation>
    </subcellularLocation>
    <subcellularLocation>
        <location evidence="1">Endoplasmic reticulum membrane</location>
        <topology evidence="1">Peripheral membrane protein</topology>
        <orientation evidence="1">Cytoplasmic side</orientation>
    </subcellularLocation>
</comment>
<dbReference type="Gramene" id="mRNA:HanXRQr2_Chr12g0541461">
    <property type="protein sequence ID" value="CDS:HanXRQr2_Chr12g0541461.1"/>
    <property type="gene ID" value="HanXRQr2_Chr12g0541461"/>
</dbReference>
<keyword evidence="1" id="KW-0862">Zinc</keyword>
<dbReference type="PANTHER" id="PTHR11141">
    <property type="entry name" value="PROTEIN TRANSPORT PROTEIN SEC23"/>
    <property type="match status" value="1"/>
</dbReference>
<keyword evidence="1" id="KW-0968">Cytoplasmic vesicle</keyword>